<sequence length="1400" mass="153771">MGVPSDAGGGANAAGGSVLDHDELEALSQSHKVLEQAYSVDSKSPDLVDQIADHSEPTSHNYFFEPYSNAAGGWQPQLVHTQKLLPYPVAITSAYENMRSGSFSGLLQEIHHAWVSVDSTLFLWDYTRAERFVAFDGIDQTISAVAIAKPIPGVFKAFVKHVLVVATASDMRLLPVLYEHNDPVHGAIRLQPTKLCISTDDVTVKKIVSTADGRIFFGGSDGHLHEFIYDATEGVWHQLGWKRKCRKESHSQSLSTYIPSIFRSLTGALTSAHGKIVDMTVDAERHILYVTQAPATIHVYDLYPAGEIKLVASKDLHAEAARFCQRNHRTWTSCPEPRLFTNNATSSITLTALSIVGRDESASIHAVAVSSTGIRFYLSTFTPGFFSSSTSSATKRPDRIDLMHIRLPPPMLSLEDAPEYHVTEGLAPAILTGKSPSYVHKALYRKGVFLAIDGGPDTFDSVVGLCQDSTARHNQDSVKRPMRESISSESCQGKVSDVQELVAPRAAPATPAVVAQAGTKRTFSDMQSNGGAVATTTSEEPHDAMLSELVTQFFQPTRRFMVLTNAGLHTFQKVRPIDHLVHILQTNPTPGKELTAKLTHFVKCFGRAETCAMLFVIATGEPRAYTMVALQSIFEFGGQPGVSGSPSPSAGGVNGGNHSNRFILTDDMCMSYHHDGLVKFLARILRPFWTAHHPGLPDGKDRAAALDHVRVVLFRLQSILATQYASAVSHPATTLSEPSRFNTLTRTLNSMLYETNPASLREENAIRAEQFSIRCLYRFTIRALETMSLLVAIAETTHATGTPLPLAELVTTTTGAAACKALIQKLMADAGHSEALVHQLHDECPLLFTDTDAAECHGFQALDAADTCVTAHDQQVVLSKAMDHFRLACKAWKTEAQLSVLELICKRFFQFGYLDGIVELCLACARQLSKPDLAPLRRAAYSGIVQTIHYLTETAANGLDLPMCANSNGLWTDATQREAAVDRVLSLVLASPDSQLHMIVLTWLYEHGQHKRLVALMSPHAEAFLKAKDEELLVKQYLVQERYVDAAHVLWTRAQAFNPTSAIESNRTIDQRVELMSRAASTLAASHNPAALHALAEVRESLDVLQLQHNIWKSLDKLGIQASALQVRDRITGSSAVATSTSCSVAHVAHVHQDLKYRVVDVSTLYNQFAFKHSLWGDCLRIIRTCNTEDASTIQHLWERLLFSLVPQSAGNVSFNQWISTKHGTADAAANTSSHVFESAVWISHIQAQLAPLGKELVASPAFPVEFLVHELEHLWMWFIQLTRYTTPQSSWIASFMIDCGVPMAQLFGVYYKLYDANEAPRWRFHLLRGIFDLVTTWQRHVQASPPSSEAALDFATAAPLLLSACEAFVVDLHALVGGMFGLLDSASLSQPWPNSFALD</sequence>
<dbReference type="InterPro" id="IPR004870">
    <property type="entry name" value="Nucleoporin_Nup155"/>
</dbReference>
<dbReference type="InterPro" id="IPR014908">
    <property type="entry name" value="Nucleoporin_Nup133/Nup155_N"/>
</dbReference>
<dbReference type="GO" id="GO:0006405">
    <property type="term" value="P:RNA export from nucleus"/>
    <property type="evidence" value="ECO:0007669"/>
    <property type="project" value="TreeGrafter"/>
</dbReference>
<dbReference type="InterPro" id="IPR042538">
    <property type="entry name" value="Nucleoporin_Nup155_C_3"/>
</dbReference>
<dbReference type="GO" id="GO:0044611">
    <property type="term" value="C:nuclear pore inner ring"/>
    <property type="evidence" value="ECO:0007669"/>
    <property type="project" value="TreeGrafter"/>
</dbReference>
<dbReference type="Pfam" id="PF08801">
    <property type="entry name" value="Nucleoporin_N"/>
    <property type="match status" value="1"/>
</dbReference>
<dbReference type="EMBL" id="QUSY01000347">
    <property type="protein sequence ID" value="RHY30183.1"/>
    <property type="molecule type" value="Genomic_DNA"/>
</dbReference>
<dbReference type="PANTHER" id="PTHR10350:SF6">
    <property type="entry name" value="NUCLEAR PORE COMPLEX PROTEIN NUP155"/>
    <property type="match status" value="1"/>
</dbReference>
<dbReference type="PANTHER" id="PTHR10350">
    <property type="entry name" value="NUCLEAR PORE COMPLEX PROTEIN NUP155"/>
    <property type="match status" value="1"/>
</dbReference>
<name>A0A418AX78_9STRA</name>
<dbReference type="GO" id="GO:0017056">
    <property type="term" value="F:structural constituent of nuclear pore"/>
    <property type="evidence" value="ECO:0007669"/>
    <property type="project" value="InterPro"/>
</dbReference>
<dbReference type="InterPro" id="IPR007187">
    <property type="entry name" value="Nucleoporin_Nup133/Nup155_C"/>
</dbReference>
<dbReference type="GO" id="GO:0000972">
    <property type="term" value="P:transcription-dependent tethering of RNA polymerase II gene DNA at nuclear periphery"/>
    <property type="evidence" value="ECO:0007669"/>
    <property type="project" value="TreeGrafter"/>
</dbReference>
<dbReference type="Pfam" id="PF03177">
    <property type="entry name" value="Nucleoporin_C"/>
    <property type="match status" value="1"/>
</dbReference>
<protein>
    <submittedName>
        <fullName evidence="7">Uncharacterized protein</fullName>
    </submittedName>
</protein>
<evidence type="ECO:0000256" key="2">
    <source>
        <dbReference type="ARBA" id="ARBA00007373"/>
    </source>
</evidence>
<dbReference type="Proteomes" id="UP000285060">
    <property type="component" value="Unassembled WGS sequence"/>
</dbReference>
<gene>
    <name evidence="7" type="ORF">DYB32_004571</name>
</gene>
<dbReference type="InterPro" id="IPR042537">
    <property type="entry name" value="Nucleoporin_Nup155_C_2"/>
</dbReference>
<reference evidence="7 8" key="1">
    <citation type="submission" date="2018-08" db="EMBL/GenBank/DDBJ databases">
        <title>Aphanomyces genome sequencing and annotation.</title>
        <authorList>
            <person name="Minardi D."/>
            <person name="Oidtmann B."/>
            <person name="Van Der Giezen M."/>
            <person name="Studholme D.J."/>
        </authorList>
    </citation>
    <scope>NUCLEOTIDE SEQUENCE [LARGE SCALE GENOMIC DNA]</scope>
    <source>
        <strain evidence="7 8">NJM0002</strain>
    </source>
</reference>
<comment type="similarity">
    <text evidence="2">Belongs to the non-repetitive/WGA-negative nucleoporin family.</text>
</comment>
<keyword evidence="3" id="KW-0813">Transport</keyword>
<feature type="domain" description="Nucleoporin Nup133/Nup155-like N-terminal" evidence="6">
    <location>
        <begin position="78"/>
        <end position="569"/>
    </location>
</feature>
<evidence type="ECO:0000313" key="8">
    <source>
        <dbReference type="Proteomes" id="UP000285060"/>
    </source>
</evidence>
<evidence type="ECO:0000256" key="1">
    <source>
        <dbReference type="ARBA" id="ARBA00004123"/>
    </source>
</evidence>
<proteinExistence type="inferred from homology"/>
<evidence type="ECO:0000256" key="4">
    <source>
        <dbReference type="ARBA" id="ARBA00023242"/>
    </source>
</evidence>
<dbReference type="InterPro" id="IPR042533">
    <property type="entry name" value="Nucleoporin_Nup155_C_1"/>
</dbReference>
<comment type="subcellular location">
    <subcellularLocation>
        <location evidence="1">Nucleus</location>
    </subcellularLocation>
</comment>
<organism evidence="7 8">
    <name type="scientific">Aphanomyces invadans</name>
    <dbReference type="NCBI Taxonomy" id="157072"/>
    <lineage>
        <taxon>Eukaryota</taxon>
        <taxon>Sar</taxon>
        <taxon>Stramenopiles</taxon>
        <taxon>Oomycota</taxon>
        <taxon>Saprolegniomycetes</taxon>
        <taxon>Saprolegniales</taxon>
        <taxon>Verrucalvaceae</taxon>
        <taxon>Aphanomyces</taxon>
    </lineage>
</organism>
<accession>A0A418AX78</accession>
<dbReference type="Gene3D" id="1.20.58.1780">
    <property type="match status" value="1"/>
</dbReference>
<dbReference type="GO" id="GO:0036228">
    <property type="term" value="P:protein localization to nuclear inner membrane"/>
    <property type="evidence" value="ECO:0007669"/>
    <property type="project" value="TreeGrafter"/>
</dbReference>
<keyword evidence="8" id="KW-1185">Reference proteome</keyword>
<dbReference type="GO" id="GO:0006606">
    <property type="term" value="P:protein import into nucleus"/>
    <property type="evidence" value="ECO:0007669"/>
    <property type="project" value="TreeGrafter"/>
</dbReference>
<dbReference type="Gene3D" id="1.25.40.450">
    <property type="entry name" value="Nucleoporin, helical domain, N-terminal subdomain"/>
    <property type="match status" value="1"/>
</dbReference>
<evidence type="ECO:0000256" key="3">
    <source>
        <dbReference type="ARBA" id="ARBA00022448"/>
    </source>
</evidence>
<evidence type="ECO:0000259" key="6">
    <source>
        <dbReference type="Pfam" id="PF08801"/>
    </source>
</evidence>
<dbReference type="Gene3D" id="1.25.40.440">
    <property type="entry name" value="Nucleoporin, helical domain, central subdomain"/>
    <property type="match status" value="1"/>
</dbReference>
<dbReference type="VEuPathDB" id="FungiDB:H310_03929"/>
<feature type="domain" description="Nucleoporin Nup133/Nup155-like C-terminal" evidence="5">
    <location>
        <begin position="671"/>
        <end position="1344"/>
    </location>
</feature>
<evidence type="ECO:0000313" key="7">
    <source>
        <dbReference type="EMBL" id="RHY30183.1"/>
    </source>
</evidence>
<dbReference type="Gene3D" id="1.20.120.1880">
    <property type="entry name" value="Nucleoporin, helical C-terminal domain"/>
    <property type="match status" value="1"/>
</dbReference>
<keyword evidence="4" id="KW-0539">Nucleus</keyword>
<evidence type="ECO:0000259" key="5">
    <source>
        <dbReference type="Pfam" id="PF03177"/>
    </source>
</evidence>
<comment type="caution">
    <text evidence="7">The sequence shown here is derived from an EMBL/GenBank/DDBJ whole genome shotgun (WGS) entry which is preliminary data.</text>
</comment>